<dbReference type="AlphaFoldDB" id="A0A4D6C4S6"/>
<evidence type="ECO:0000256" key="3">
    <source>
        <dbReference type="ARBA" id="ARBA00022980"/>
    </source>
</evidence>
<keyword evidence="5 8" id="KW-0687">Ribonucleoprotein</keyword>
<geneLocation type="mitochondrion" evidence="11"/>
<evidence type="ECO:0000313" key="11">
    <source>
        <dbReference type="EMBL" id="QBX98685.1"/>
    </source>
</evidence>
<accession>A0A4D6C4S6</accession>
<evidence type="ECO:0000256" key="5">
    <source>
        <dbReference type="ARBA" id="ARBA00023274"/>
    </source>
</evidence>
<dbReference type="SUPFAM" id="SSF54821">
    <property type="entry name" value="Ribosomal protein S3 C-terminal domain"/>
    <property type="match status" value="1"/>
</dbReference>
<dbReference type="GO" id="GO:1990904">
    <property type="term" value="C:ribonucleoprotein complex"/>
    <property type="evidence" value="ECO:0007669"/>
    <property type="project" value="UniProtKB-KW"/>
</dbReference>
<dbReference type="PROSITE" id="PS00548">
    <property type="entry name" value="RIBOSOMAL_S3"/>
    <property type="match status" value="1"/>
</dbReference>
<dbReference type="PANTHER" id="PTHR35928:SF2">
    <property type="entry name" value="SMALL RIBOSOMAL SUBUNIT PROTEIN US3M"/>
    <property type="match status" value="1"/>
</dbReference>
<dbReference type="SUPFAM" id="SSF54814">
    <property type="entry name" value="Prokaryotic type KH domain (KH-domain type II)"/>
    <property type="match status" value="1"/>
</dbReference>
<dbReference type="RefSeq" id="YP_009647036.1">
    <property type="nucleotide sequence ID" value="NC_042599.1"/>
</dbReference>
<protein>
    <recommendedName>
        <fullName evidence="6">Small ribosomal subunit protein uS3m</fullName>
    </recommendedName>
    <alternativeName>
        <fullName evidence="7">Ribosomal protein S3, mitochondrial</fullName>
    </alternativeName>
</protein>
<evidence type="ECO:0000259" key="10">
    <source>
        <dbReference type="Pfam" id="PF00189"/>
    </source>
</evidence>
<evidence type="ECO:0000256" key="7">
    <source>
        <dbReference type="ARBA" id="ARBA00035414"/>
    </source>
</evidence>
<dbReference type="Pfam" id="PF00189">
    <property type="entry name" value="Ribosomal_S3_C"/>
    <property type="match status" value="1"/>
</dbReference>
<dbReference type="GO" id="GO:0005739">
    <property type="term" value="C:mitochondrion"/>
    <property type="evidence" value="ECO:0007669"/>
    <property type="project" value="UniProtKB-SubCell"/>
</dbReference>
<feature type="region of interest" description="Disordered" evidence="9">
    <location>
        <begin position="99"/>
        <end position="118"/>
    </location>
</feature>
<evidence type="ECO:0000256" key="2">
    <source>
        <dbReference type="ARBA" id="ARBA00010761"/>
    </source>
</evidence>
<name>A0A4D6C4S6_9CHLO</name>
<evidence type="ECO:0000256" key="9">
    <source>
        <dbReference type="SAM" id="MobiDB-lite"/>
    </source>
</evidence>
<dbReference type="EMBL" id="MK086004">
    <property type="protein sequence ID" value="QBX98685.1"/>
    <property type="molecule type" value="Genomic_DNA"/>
</dbReference>
<dbReference type="InterPro" id="IPR001351">
    <property type="entry name" value="Ribosomal_uS3_C"/>
</dbReference>
<proteinExistence type="inferred from homology"/>
<comment type="subcellular location">
    <subcellularLocation>
        <location evidence="1">Mitochondrion</location>
    </subcellularLocation>
</comment>
<dbReference type="GO" id="GO:0003735">
    <property type="term" value="F:structural constituent of ribosome"/>
    <property type="evidence" value="ECO:0007669"/>
    <property type="project" value="InterPro"/>
</dbReference>
<sequence>MAQKTNPISLRLKINRRFDSFWYSSFFYSDLLGRDLKVRKHFQKLFRQSKKRSLARVGYTGNAKEQKVFLYWARPSKAERKNKPSFWRRRRNLQKAQIQSSTYSFPTQGNPILQPSSLDNLNNPELKKKARLLRLFGIFFSSSLIDPRSKKEIYTKILEILSQQNSLSPKGFSDADLQNAFKEAKRIKFQNQLTDRNSRNRNKKKPNLKKIHSEEDLKSLRENLVRSIHSSFENKIEKNLRQNFKIQSSVVPSILKTPYLSAEGITELIKAELKKRVFFKRIFGSIKQETQSLLKGGHIKGIRILISGRLGRQEKAKKASLYIGRTSLNTFNQKIDYSSSSALTRYGQIGIKVWISF</sequence>
<dbReference type="GO" id="GO:0006412">
    <property type="term" value="P:translation"/>
    <property type="evidence" value="ECO:0007669"/>
    <property type="project" value="InterPro"/>
</dbReference>
<comment type="similarity">
    <text evidence="2 8">Belongs to the universal ribosomal protein uS3 family.</text>
</comment>
<keyword evidence="3 8" id="KW-0689">Ribosomal protein</keyword>
<gene>
    <name evidence="11" type="primary">rps3</name>
</gene>
<dbReference type="GO" id="GO:0005840">
    <property type="term" value="C:ribosome"/>
    <property type="evidence" value="ECO:0007669"/>
    <property type="project" value="UniProtKB-KW"/>
</dbReference>
<dbReference type="InterPro" id="IPR036419">
    <property type="entry name" value="Ribosomal_S3_C_sf"/>
</dbReference>
<dbReference type="InterPro" id="IPR009019">
    <property type="entry name" value="KH_sf_prok-type"/>
</dbReference>
<evidence type="ECO:0000256" key="1">
    <source>
        <dbReference type="ARBA" id="ARBA00004173"/>
    </source>
</evidence>
<dbReference type="InterPro" id="IPR018280">
    <property type="entry name" value="Ribosomal_uS3_CS"/>
</dbReference>
<keyword evidence="4 11" id="KW-0496">Mitochondrion</keyword>
<organism evidence="11">
    <name type="scientific">Chloropicon roscoffensis</name>
    <dbReference type="NCBI Taxonomy" id="1461544"/>
    <lineage>
        <taxon>Eukaryota</taxon>
        <taxon>Viridiplantae</taxon>
        <taxon>Chlorophyta</taxon>
        <taxon>Chloropicophyceae</taxon>
        <taxon>Chloropicales</taxon>
        <taxon>Chloropicaceae</taxon>
        <taxon>Chloropicon</taxon>
    </lineage>
</organism>
<evidence type="ECO:0000256" key="8">
    <source>
        <dbReference type="RuleBase" id="RU003624"/>
    </source>
</evidence>
<dbReference type="Gene3D" id="3.30.1140.32">
    <property type="entry name" value="Ribosomal protein S3, C-terminal domain"/>
    <property type="match status" value="1"/>
</dbReference>
<dbReference type="InterPro" id="IPR044954">
    <property type="entry name" value="Ribosomal_uS3m_plant"/>
</dbReference>
<reference evidence="11" key="1">
    <citation type="journal article" date="2019" name="Genome Biol. Evol.">
        <title>Tracing the Evolution of the Plastome and Mitogenome in the Chloropicophyceae Uncovered Convergent tRNA Gene Losses and a Variant Plastid Genetic Code.</title>
        <authorList>
            <person name="Turmel M."/>
            <person name="Dos Santos A.L."/>
            <person name="Otis C."/>
            <person name="Sergerie R."/>
            <person name="Lemieux C."/>
        </authorList>
    </citation>
    <scope>NUCLEOTIDE SEQUENCE</scope>
</reference>
<feature type="domain" description="Small ribosomal subunit protein uS3 C-terminal" evidence="10">
    <location>
        <begin position="269"/>
        <end position="355"/>
    </location>
</feature>
<dbReference type="GeneID" id="40513385"/>
<evidence type="ECO:0000256" key="4">
    <source>
        <dbReference type="ARBA" id="ARBA00023128"/>
    </source>
</evidence>
<dbReference type="GO" id="GO:0003723">
    <property type="term" value="F:RNA binding"/>
    <property type="evidence" value="ECO:0007669"/>
    <property type="project" value="InterPro"/>
</dbReference>
<evidence type="ECO:0000256" key="6">
    <source>
        <dbReference type="ARBA" id="ARBA00035157"/>
    </source>
</evidence>
<dbReference type="PANTHER" id="PTHR35928">
    <property type="entry name" value="RIBOSOMAL PROTEIN S3, MITOCHONDRIAL"/>
    <property type="match status" value="1"/>
</dbReference>